<dbReference type="Gene3D" id="3.40.50.1820">
    <property type="entry name" value="alpha/beta hydrolase"/>
    <property type="match status" value="1"/>
</dbReference>
<dbReference type="STRING" id="1035707.SAMN05216552_1003309"/>
<dbReference type="OrthoDB" id="8525674at2"/>
<dbReference type="NCBIfam" id="TIGR03101">
    <property type="entry name" value="hydr2_PEP"/>
    <property type="match status" value="1"/>
</dbReference>
<keyword evidence="2" id="KW-1185">Reference proteome</keyword>
<gene>
    <name evidence="1" type="ORF">SAMN05216552_1003309</name>
</gene>
<sequence length="291" mass="30875">MILPGSHSPATPSKIPFFLRAAEGTRFCLFHPPAGLCRGALVYLHPFAEEMNKTRRMAALQSRALAAQGVGVLQIDLLGCGDSSGDFGDARWELWRDDVALAMRWLRERLGREVGLWGLRLGALLAADCARSDAEGGAMPAADRLLMWHPVHTGGACLTQFLRMRLAADMLDKQHAARNSTAALRAALRAGAAQEVAGYELTPALADALDGLELAVLRPSCPVHWLDVAVSADRPMSPASNKIVGAWREQGVLVDAQVVAGPAFWGTAEIAECPALLEATGAALAGAIDVV</sequence>
<proteinExistence type="predicted"/>
<reference evidence="2" key="1">
    <citation type="submission" date="2016-10" db="EMBL/GenBank/DDBJ databases">
        <authorList>
            <person name="Varghese N."/>
            <person name="Submissions S."/>
        </authorList>
    </citation>
    <scope>NUCLEOTIDE SEQUENCE [LARGE SCALE GENOMIC DNA]</scope>
    <source>
        <strain evidence="2">CGMCC 1.11014</strain>
    </source>
</reference>
<dbReference type="AlphaFoldDB" id="A0A1I7GH56"/>
<keyword evidence="1" id="KW-0378">Hydrolase</keyword>
<dbReference type="SUPFAM" id="SSF53474">
    <property type="entry name" value="alpha/beta-Hydrolases"/>
    <property type="match status" value="1"/>
</dbReference>
<evidence type="ECO:0000313" key="2">
    <source>
        <dbReference type="Proteomes" id="UP000199391"/>
    </source>
</evidence>
<dbReference type="EMBL" id="FPBO01000003">
    <property type="protein sequence ID" value="SFU47641.1"/>
    <property type="molecule type" value="Genomic_DNA"/>
</dbReference>
<dbReference type="RefSeq" id="WP_093554312.1">
    <property type="nucleotide sequence ID" value="NZ_FPBO01000003.1"/>
</dbReference>
<dbReference type="Proteomes" id="UP000199391">
    <property type="component" value="Unassembled WGS sequence"/>
</dbReference>
<dbReference type="InterPro" id="IPR029058">
    <property type="entry name" value="AB_hydrolase_fold"/>
</dbReference>
<accession>A0A1I7GH56</accession>
<dbReference type="GO" id="GO:0016787">
    <property type="term" value="F:hydrolase activity"/>
    <property type="evidence" value="ECO:0007669"/>
    <property type="project" value="UniProtKB-KW"/>
</dbReference>
<dbReference type="InterPro" id="IPR017532">
    <property type="entry name" value="Hydrolase-2_PEP"/>
</dbReference>
<name>A0A1I7GH56_9BURK</name>
<protein>
    <submittedName>
        <fullName evidence="1">Exosortase A system-associated hydrolase 2</fullName>
    </submittedName>
</protein>
<organism evidence="1 2">
    <name type="scientific">Pseudoduganella namucuonensis</name>
    <dbReference type="NCBI Taxonomy" id="1035707"/>
    <lineage>
        <taxon>Bacteria</taxon>
        <taxon>Pseudomonadati</taxon>
        <taxon>Pseudomonadota</taxon>
        <taxon>Betaproteobacteria</taxon>
        <taxon>Burkholderiales</taxon>
        <taxon>Oxalobacteraceae</taxon>
        <taxon>Telluria group</taxon>
        <taxon>Pseudoduganella</taxon>
    </lineage>
</organism>
<evidence type="ECO:0000313" key="1">
    <source>
        <dbReference type="EMBL" id="SFU47641.1"/>
    </source>
</evidence>